<reference evidence="2" key="1">
    <citation type="submission" date="2022-05" db="EMBL/GenBank/DDBJ databases">
        <title>Novel bacterial taxa in a minimal lignocellulolytic consortium and its capacity to transform plastics disclosed by genome-resolved metagenomics.</title>
        <authorList>
            <person name="Rodriguez C.A.D."/>
            <person name="Diaz-Garcia L."/>
            <person name="Herrera K."/>
            <person name="Tarazona N.A."/>
            <person name="Sproer C."/>
            <person name="Overmann J."/>
            <person name="Jimenez D.J."/>
        </authorList>
    </citation>
    <scope>NUCLEOTIDE SEQUENCE</scope>
    <source>
        <strain evidence="2">MAG5</strain>
    </source>
</reference>
<dbReference type="AlphaFoldDB" id="A0A9J6ZCI9"/>
<name>A0A9J6ZCI9_9BACL</name>
<dbReference type="InterPro" id="IPR000073">
    <property type="entry name" value="AB_hydrolase_1"/>
</dbReference>
<feature type="domain" description="AB hydrolase-1" evidence="1">
    <location>
        <begin position="32"/>
        <end position="157"/>
    </location>
</feature>
<dbReference type="EMBL" id="CP097899">
    <property type="protein sequence ID" value="URN93740.1"/>
    <property type="molecule type" value="Genomic_DNA"/>
</dbReference>
<dbReference type="SUPFAM" id="SSF53474">
    <property type="entry name" value="alpha/beta-Hydrolases"/>
    <property type="match status" value="1"/>
</dbReference>
<evidence type="ECO:0000313" key="3">
    <source>
        <dbReference type="Proteomes" id="UP001056756"/>
    </source>
</evidence>
<accession>A0A9J6ZCI9</accession>
<dbReference type="Gene3D" id="3.40.50.1820">
    <property type="entry name" value="alpha/beta hydrolase"/>
    <property type="match status" value="1"/>
</dbReference>
<proteinExistence type="predicted"/>
<dbReference type="KEGG" id="plig:NAG76_18200"/>
<dbReference type="InterPro" id="IPR029058">
    <property type="entry name" value="AB_hydrolase_fold"/>
</dbReference>
<evidence type="ECO:0000259" key="1">
    <source>
        <dbReference type="Pfam" id="PF00561"/>
    </source>
</evidence>
<gene>
    <name evidence="2" type="ORF">NAG76_18200</name>
</gene>
<dbReference type="Pfam" id="PF00561">
    <property type="entry name" value="Abhydrolase_1"/>
    <property type="match status" value="1"/>
</dbReference>
<dbReference type="GO" id="GO:0016787">
    <property type="term" value="F:hydrolase activity"/>
    <property type="evidence" value="ECO:0007669"/>
    <property type="project" value="UniProtKB-KW"/>
</dbReference>
<organism evidence="2 3">
    <name type="scientific">Candidatus Pristimantibacillus lignocellulolyticus</name>
    <dbReference type="NCBI Taxonomy" id="2994561"/>
    <lineage>
        <taxon>Bacteria</taxon>
        <taxon>Bacillati</taxon>
        <taxon>Bacillota</taxon>
        <taxon>Bacilli</taxon>
        <taxon>Bacillales</taxon>
        <taxon>Paenibacillaceae</taxon>
        <taxon>Candidatus Pristimantibacillus</taxon>
    </lineage>
</organism>
<evidence type="ECO:0000313" key="2">
    <source>
        <dbReference type="EMBL" id="URN93740.1"/>
    </source>
</evidence>
<sequence length="239" mass="27900">MNPLKIHSKIIQAKVNIHYLDSKEDANLSLVPLLVCPGLSETAEEYEELLQEIWPRRGIVLSFRGRGLSESPIVGYDLVDHIEDIINVVQHAGLTHFHIYAYSRGVSYALGYIMNYPDYIHKVILQDYPPEHKDMGYNWVDDYYNNYIIPFKRTRNITREAVNGIGTESTSFKFTNYIDKEALIIRGTQEGTLIEPSHMEHYRTIFNHIDEVQFIHSGHDIRNSEKLKLYETIRRFLDI</sequence>
<protein>
    <submittedName>
        <fullName evidence="2">Alpha/beta hydrolase</fullName>
    </submittedName>
</protein>
<dbReference type="Proteomes" id="UP001056756">
    <property type="component" value="Chromosome"/>
</dbReference>
<keyword evidence="2" id="KW-0378">Hydrolase</keyword>